<accession>A0A1W6MR71</accession>
<comment type="catalytic activity">
    <reaction evidence="6">
        <text>(R)-lactate + A = pyruvate + AH2</text>
        <dbReference type="Rhea" id="RHEA:15089"/>
        <dbReference type="ChEBI" id="CHEBI:13193"/>
        <dbReference type="ChEBI" id="CHEBI:15361"/>
        <dbReference type="ChEBI" id="CHEBI:16004"/>
        <dbReference type="ChEBI" id="CHEBI:17499"/>
    </reaction>
</comment>
<dbReference type="GO" id="GO:0051539">
    <property type="term" value="F:4 iron, 4 sulfur cluster binding"/>
    <property type="evidence" value="ECO:0007669"/>
    <property type="project" value="UniProtKB-UniRule"/>
</dbReference>
<dbReference type="InterPro" id="IPR004017">
    <property type="entry name" value="Cys_rich_dom"/>
</dbReference>
<keyword evidence="6" id="KW-0813">Transport</keyword>
<dbReference type="PIRSF" id="PIRSF000139">
    <property type="entry name" value="Glc_ox_4Fe-4S"/>
    <property type="match status" value="1"/>
</dbReference>
<evidence type="ECO:0000256" key="1">
    <source>
        <dbReference type="ARBA" id="ARBA00022485"/>
    </source>
</evidence>
<dbReference type="SUPFAM" id="SSF54862">
    <property type="entry name" value="4Fe-4S ferredoxins"/>
    <property type="match status" value="1"/>
</dbReference>
<reference evidence="8 9" key="1">
    <citation type="submission" date="2017-02" db="EMBL/GenBank/DDBJ databases">
        <authorList>
            <person name="Peterson S.W."/>
        </authorList>
    </citation>
    <scope>NUCLEOTIDE SEQUENCE [LARGE SCALE GENOMIC DNA]</scope>
    <source>
        <strain evidence="8 9">S285</strain>
    </source>
</reference>
<name>A0A1W6MR71_9HYPH</name>
<dbReference type="KEGG" id="mbry:B1812_02120"/>
<keyword evidence="4 6" id="KW-0408">Iron</keyword>
<sequence>MQTHFPPALLENPDMAQSEKILRACVHCGFCTATCPTFLLTGDELDSPRGRIYLIKEMLENDRAADARITRHLDRCLSCWGCMTTCPSGVHYMHLLDHARARVERTYVRPLPERGLRATLAFVLARPALFRWGLRFSALARPFARLFSERLAAMLALAPKKIPKASEVDRPQIFSAQGARRLRVALLNGCAQQALDPAINEATVRLLTRYGVEVVIAHGAGCCGALEHHLGKTDASRDLAARNIDAWTREIAKGGLDRIVINTSGCGTTVKDYGFMFRNDPLRAEAAAHIASIARDVSEVLAELAIAWPGAAPKLRVAYHSACSLQHGQRVTQEPMALLEAAGFETLGVPEGHICCGSAGTYNLLQPEMAAALRSRKVANIEALAPDVVAAGNLGCITQIAGGTDLPVLHLVELLDWASGGPKPAKLLARE</sequence>
<dbReference type="FunFam" id="1.10.1060.10:FF:000012">
    <property type="entry name" value="Glycolate oxidase iron-sulfur subunit"/>
    <property type="match status" value="1"/>
</dbReference>
<proteinExistence type="predicted"/>
<keyword evidence="9" id="KW-1185">Reference proteome</keyword>
<dbReference type="RefSeq" id="WP_085770131.1">
    <property type="nucleotide sequence ID" value="NZ_AP027149.1"/>
</dbReference>
<dbReference type="Gene3D" id="1.10.1060.10">
    <property type="entry name" value="Alpha-helical ferredoxin"/>
    <property type="match status" value="1"/>
</dbReference>
<dbReference type="PROSITE" id="PS51379">
    <property type="entry name" value="4FE4S_FER_2"/>
    <property type="match status" value="2"/>
</dbReference>
<evidence type="ECO:0000256" key="4">
    <source>
        <dbReference type="ARBA" id="ARBA00023004"/>
    </source>
</evidence>
<dbReference type="STRING" id="655015.B1812_02120"/>
<evidence type="ECO:0000313" key="8">
    <source>
        <dbReference type="EMBL" id="ARN80077.1"/>
    </source>
</evidence>
<dbReference type="AlphaFoldDB" id="A0A1W6MR71"/>
<feature type="domain" description="4Fe-4S ferredoxin-type" evidence="7">
    <location>
        <begin position="67"/>
        <end position="96"/>
    </location>
</feature>
<dbReference type="InterPro" id="IPR009051">
    <property type="entry name" value="Helical_ferredxn"/>
</dbReference>
<dbReference type="InterPro" id="IPR012257">
    <property type="entry name" value="Glc_ox_4Fe-4S"/>
</dbReference>
<evidence type="ECO:0000313" key="9">
    <source>
        <dbReference type="Proteomes" id="UP000193978"/>
    </source>
</evidence>
<dbReference type="PROSITE" id="PS00198">
    <property type="entry name" value="4FE4S_FER_1"/>
    <property type="match status" value="2"/>
</dbReference>
<keyword evidence="1 6" id="KW-0004">4Fe-4S</keyword>
<comment type="catalytic activity">
    <reaction evidence="6">
        <text>glycolate + A = glyoxylate + AH2</text>
        <dbReference type="Rhea" id="RHEA:21264"/>
        <dbReference type="ChEBI" id="CHEBI:13193"/>
        <dbReference type="ChEBI" id="CHEBI:17499"/>
        <dbReference type="ChEBI" id="CHEBI:29805"/>
        <dbReference type="ChEBI" id="CHEBI:36655"/>
        <dbReference type="EC" id="1.1.99.14"/>
    </reaction>
</comment>
<evidence type="ECO:0000256" key="6">
    <source>
        <dbReference type="PIRNR" id="PIRNR000139"/>
    </source>
</evidence>
<dbReference type="InterPro" id="IPR017896">
    <property type="entry name" value="4Fe4S_Fe-S-bd"/>
</dbReference>
<dbReference type="OrthoDB" id="9765258at2"/>
<evidence type="ECO:0000256" key="2">
    <source>
        <dbReference type="ARBA" id="ARBA00022723"/>
    </source>
</evidence>
<keyword evidence="3" id="KW-0677">Repeat</keyword>
<dbReference type="PANTHER" id="PTHR32479:SF17">
    <property type="entry name" value="GLYCOLATE OXIDASE IRON-SULFUR SUBUNIT"/>
    <property type="match status" value="1"/>
</dbReference>
<dbReference type="Proteomes" id="UP000193978">
    <property type="component" value="Chromosome"/>
</dbReference>
<dbReference type="EMBL" id="CP019948">
    <property type="protein sequence ID" value="ARN80077.1"/>
    <property type="molecule type" value="Genomic_DNA"/>
</dbReference>
<protein>
    <recommendedName>
        <fullName evidence="6">Glycolate oxidase iron-sulfur subunit</fullName>
        <ecNumber evidence="6">1.1.99.14</ecNumber>
    </recommendedName>
</protein>
<organism evidence="8 9">
    <name type="scientific">Methylocystis bryophila</name>
    <dbReference type="NCBI Taxonomy" id="655015"/>
    <lineage>
        <taxon>Bacteria</taxon>
        <taxon>Pseudomonadati</taxon>
        <taxon>Pseudomonadota</taxon>
        <taxon>Alphaproteobacteria</taxon>
        <taxon>Hyphomicrobiales</taxon>
        <taxon>Methylocystaceae</taxon>
        <taxon>Methylocystis</taxon>
    </lineage>
</organism>
<dbReference type="Pfam" id="PF02754">
    <property type="entry name" value="CCG"/>
    <property type="match status" value="2"/>
</dbReference>
<dbReference type="GO" id="GO:0046872">
    <property type="term" value="F:metal ion binding"/>
    <property type="evidence" value="ECO:0007669"/>
    <property type="project" value="UniProtKB-UniRule"/>
</dbReference>
<dbReference type="Pfam" id="PF13183">
    <property type="entry name" value="Fer4_8"/>
    <property type="match status" value="1"/>
</dbReference>
<dbReference type="GO" id="GO:0019154">
    <property type="term" value="F:glycolate dehydrogenase activity"/>
    <property type="evidence" value="ECO:0007669"/>
    <property type="project" value="UniProtKB-EC"/>
</dbReference>
<gene>
    <name evidence="8" type="ORF">B1812_02120</name>
</gene>
<comment type="function">
    <text evidence="6">Component of a complex that catalyzes the oxidation of glycolate to glyoxylate.</text>
</comment>
<dbReference type="EC" id="1.1.99.14" evidence="6"/>
<evidence type="ECO:0000256" key="3">
    <source>
        <dbReference type="ARBA" id="ARBA00022737"/>
    </source>
</evidence>
<dbReference type="InterPro" id="IPR017900">
    <property type="entry name" value="4Fe4S_Fe_S_CS"/>
</dbReference>
<evidence type="ECO:0000256" key="5">
    <source>
        <dbReference type="ARBA" id="ARBA00023014"/>
    </source>
</evidence>
<keyword evidence="6" id="KW-0249">Electron transport</keyword>
<keyword evidence="2 6" id="KW-0479">Metal-binding</keyword>
<keyword evidence="5 6" id="KW-0411">Iron-sulfur</keyword>
<dbReference type="PANTHER" id="PTHR32479">
    <property type="entry name" value="GLYCOLATE OXIDASE IRON-SULFUR SUBUNIT"/>
    <property type="match status" value="1"/>
</dbReference>
<evidence type="ECO:0000259" key="7">
    <source>
        <dbReference type="PROSITE" id="PS51379"/>
    </source>
</evidence>
<comment type="cofactor">
    <cofactor evidence="6">
        <name>[4Fe-4S] cluster</name>
        <dbReference type="ChEBI" id="CHEBI:49883"/>
    </cofactor>
    <text evidence="6">Binds 2 [4Fe-4S] clusters.</text>
</comment>
<dbReference type="NCBIfam" id="NF008434">
    <property type="entry name" value="PRK11274.1"/>
    <property type="match status" value="1"/>
</dbReference>
<feature type="domain" description="4Fe-4S ferredoxin-type" evidence="7">
    <location>
        <begin position="16"/>
        <end position="45"/>
    </location>
</feature>